<accession>A0A1Y1HM32</accession>
<evidence type="ECO:0000256" key="3">
    <source>
        <dbReference type="ARBA" id="ARBA00022679"/>
    </source>
</evidence>
<feature type="compositionally biased region" description="Low complexity" evidence="7">
    <location>
        <begin position="402"/>
        <end position="430"/>
    </location>
</feature>
<evidence type="ECO:0008006" key="12">
    <source>
        <dbReference type="Google" id="ProtNLM"/>
    </source>
</evidence>
<feature type="zinc finger region" description="C3H1-type" evidence="6">
    <location>
        <begin position="16"/>
        <end position="44"/>
    </location>
</feature>
<dbReference type="OrthoDB" id="6133115at2759"/>
<dbReference type="PANTHER" id="PTHR14453:SF67">
    <property type="entry name" value="POLY [ADP-RIBOSE] POLYMERASE"/>
    <property type="match status" value="1"/>
</dbReference>
<proteinExistence type="predicted"/>
<dbReference type="SUPFAM" id="SSF56399">
    <property type="entry name" value="ADP-ribosylation"/>
    <property type="match status" value="1"/>
</dbReference>
<keyword evidence="2" id="KW-0328">Glycosyltransferase</keyword>
<reference evidence="10 11" key="1">
    <citation type="journal article" date="2014" name="Nat. Commun.">
        <title>Klebsormidium flaccidum genome reveals primary factors for plant terrestrial adaptation.</title>
        <authorList>
            <person name="Hori K."/>
            <person name="Maruyama F."/>
            <person name="Fujisawa T."/>
            <person name="Togashi T."/>
            <person name="Yamamoto N."/>
            <person name="Seo M."/>
            <person name="Sato S."/>
            <person name="Yamada T."/>
            <person name="Mori H."/>
            <person name="Tajima N."/>
            <person name="Moriyama T."/>
            <person name="Ikeuchi M."/>
            <person name="Watanabe M."/>
            <person name="Wada H."/>
            <person name="Kobayashi K."/>
            <person name="Saito M."/>
            <person name="Masuda T."/>
            <person name="Sasaki-Sekimoto Y."/>
            <person name="Mashiguchi K."/>
            <person name="Awai K."/>
            <person name="Shimojima M."/>
            <person name="Masuda S."/>
            <person name="Iwai M."/>
            <person name="Nobusawa T."/>
            <person name="Narise T."/>
            <person name="Kondo S."/>
            <person name="Saito H."/>
            <person name="Sato R."/>
            <person name="Murakawa M."/>
            <person name="Ihara Y."/>
            <person name="Oshima-Yamada Y."/>
            <person name="Ohtaka K."/>
            <person name="Satoh M."/>
            <person name="Sonobe K."/>
            <person name="Ishii M."/>
            <person name="Ohtani R."/>
            <person name="Kanamori-Sato M."/>
            <person name="Honoki R."/>
            <person name="Miyazaki D."/>
            <person name="Mochizuki H."/>
            <person name="Umetsu J."/>
            <person name="Higashi K."/>
            <person name="Shibata D."/>
            <person name="Kamiya Y."/>
            <person name="Sato N."/>
            <person name="Nakamura Y."/>
            <person name="Tabata S."/>
            <person name="Ida S."/>
            <person name="Kurokawa K."/>
            <person name="Ohta H."/>
        </authorList>
    </citation>
    <scope>NUCLEOTIDE SEQUENCE [LARGE SCALE GENOMIC DNA]</scope>
    <source>
        <strain evidence="10 11">NIES-2285</strain>
    </source>
</reference>
<feature type="domain" description="PARP catalytic" evidence="9">
    <location>
        <begin position="156"/>
        <end position="369"/>
    </location>
</feature>
<feature type="compositionally biased region" description="Polar residues" evidence="7">
    <location>
        <begin position="357"/>
        <end position="374"/>
    </location>
</feature>
<dbReference type="PROSITE" id="PS51059">
    <property type="entry name" value="PARP_CATALYTIC"/>
    <property type="match status" value="1"/>
</dbReference>
<evidence type="ECO:0000259" key="8">
    <source>
        <dbReference type="PROSITE" id="PS50103"/>
    </source>
</evidence>
<name>A0A1Y1HM32_KLENI</name>
<dbReference type="InterPro" id="IPR000571">
    <property type="entry name" value="Znf_CCCH"/>
</dbReference>
<dbReference type="Proteomes" id="UP000054558">
    <property type="component" value="Unassembled WGS sequence"/>
</dbReference>
<keyword evidence="11" id="KW-1185">Reference proteome</keyword>
<dbReference type="GO" id="GO:0010629">
    <property type="term" value="P:negative regulation of gene expression"/>
    <property type="evidence" value="ECO:0000318"/>
    <property type="project" value="GO_Central"/>
</dbReference>
<gene>
    <name evidence="10" type="ORF">KFL_000180250</name>
</gene>
<dbReference type="GO" id="GO:0005737">
    <property type="term" value="C:cytoplasm"/>
    <property type="evidence" value="ECO:0000318"/>
    <property type="project" value="GO_Central"/>
</dbReference>
<keyword evidence="6" id="KW-0479">Metal-binding</keyword>
<dbReference type="SMART" id="SM00356">
    <property type="entry name" value="ZnF_C3H1"/>
    <property type="match status" value="2"/>
</dbReference>
<feature type="domain" description="C3H1-type" evidence="8">
    <location>
        <begin position="54"/>
        <end position="80"/>
    </location>
</feature>
<dbReference type="Gene3D" id="3.90.228.10">
    <property type="match status" value="1"/>
</dbReference>
<feature type="domain" description="C3H1-type" evidence="8">
    <location>
        <begin position="16"/>
        <end position="44"/>
    </location>
</feature>
<keyword evidence="5" id="KW-0539">Nucleus</keyword>
<evidence type="ECO:0000256" key="1">
    <source>
        <dbReference type="ARBA" id="ARBA00004123"/>
    </source>
</evidence>
<dbReference type="GO" id="GO:0003950">
    <property type="term" value="F:NAD+ poly-ADP-ribosyltransferase activity"/>
    <property type="evidence" value="ECO:0007669"/>
    <property type="project" value="InterPro"/>
</dbReference>
<dbReference type="GO" id="GO:0008270">
    <property type="term" value="F:zinc ion binding"/>
    <property type="evidence" value="ECO:0007669"/>
    <property type="project" value="UniProtKB-KW"/>
</dbReference>
<dbReference type="InterPro" id="IPR012317">
    <property type="entry name" value="Poly(ADP-ribose)pol_cat_dom"/>
</dbReference>
<keyword evidence="6" id="KW-0862">Zinc</keyword>
<keyword evidence="3" id="KW-0808">Transferase</keyword>
<sequence length="513" mass="55516">MAASHKAQKHNSNYTALYTRPCPFMQRKGKCPRGRACPDYHTAAQQRRDPYSHFYLPVACPAQFEGCPQGEQCKYAHTVTEQEYHPVRYRTFLCVKAACRKDVRVRAVCPLAHSSAEKCRALSRAEYELAFLSGKAAEAETAEEQRSFEQMQQKGYPKFWELGLNGTQRVVTKPLPEGSEEYNLVFSQFIGQGDVIPSGFPAAVRRILRVQNPDEYDYYALTRAKVGGERWLFHGTSADAAERIAAVGFDRSFSRRCAFGPGCYFARTPSVSVQYCDPDEDGVQRMFLAQVLVGTWTSTPRGGSPPVVKTERAPGYARFDSVVDSEFNPDIFVVFQDHQAYPAYLIEFTVLSPGSPSLNPQRAGTANPTANQLTSNKSASSNANPSAYPSTNQSGAPSQSVSSAPLQPSTTTTSLTNPVASSSAGTADADGAGGSSDGSPFPAASNGGGASTKVSVPHRWFCFGPTGRSKEEGHRRRAFKRPFGNSRGLFRSAAAGSGLAVGSSDQPAVKATN</sequence>
<evidence type="ECO:0000313" key="11">
    <source>
        <dbReference type="Proteomes" id="UP000054558"/>
    </source>
</evidence>
<dbReference type="InterPro" id="IPR052056">
    <property type="entry name" value="Mono-ARTD/PARP"/>
</dbReference>
<evidence type="ECO:0000256" key="6">
    <source>
        <dbReference type="PROSITE-ProRule" id="PRU00723"/>
    </source>
</evidence>
<dbReference type="AlphaFoldDB" id="A0A1Y1HM32"/>
<evidence type="ECO:0000256" key="4">
    <source>
        <dbReference type="ARBA" id="ARBA00023027"/>
    </source>
</evidence>
<feature type="zinc finger region" description="C3H1-type" evidence="6">
    <location>
        <begin position="54"/>
        <end position="80"/>
    </location>
</feature>
<dbReference type="PROSITE" id="PS50103">
    <property type="entry name" value="ZF_C3H1"/>
    <property type="match status" value="2"/>
</dbReference>
<protein>
    <recommendedName>
        <fullName evidence="12">Poly [ADP-ribose] polymerase</fullName>
    </recommendedName>
</protein>
<evidence type="ECO:0000256" key="7">
    <source>
        <dbReference type="SAM" id="MobiDB-lite"/>
    </source>
</evidence>
<keyword evidence="4" id="KW-0520">NAD</keyword>
<feature type="region of interest" description="Disordered" evidence="7">
    <location>
        <begin position="357"/>
        <end position="455"/>
    </location>
</feature>
<evidence type="ECO:0000256" key="2">
    <source>
        <dbReference type="ARBA" id="ARBA00022676"/>
    </source>
</evidence>
<comment type="subcellular location">
    <subcellularLocation>
        <location evidence="1">Nucleus</location>
    </subcellularLocation>
</comment>
<evidence type="ECO:0000256" key="5">
    <source>
        <dbReference type="ARBA" id="ARBA00023242"/>
    </source>
</evidence>
<dbReference type="PANTHER" id="PTHR14453">
    <property type="entry name" value="PARP/ZINC FINGER CCCH TYPE DOMAIN CONTAINING PROTEIN"/>
    <property type="match status" value="1"/>
</dbReference>
<evidence type="ECO:0000313" key="10">
    <source>
        <dbReference type="EMBL" id="GAQ78742.1"/>
    </source>
</evidence>
<dbReference type="GO" id="GO:0003714">
    <property type="term" value="F:transcription corepressor activity"/>
    <property type="evidence" value="ECO:0000318"/>
    <property type="project" value="GO_Central"/>
</dbReference>
<feature type="compositionally biased region" description="Low complexity" evidence="7">
    <location>
        <begin position="375"/>
        <end position="390"/>
    </location>
</feature>
<feature type="compositionally biased region" description="Polar residues" evidence="7">
    <location>
        <begin position="391"/>
        <end position="401"/>
    </location>
</feature>
<dbReference type="EMBL" id="DF236967">
    <property type="protein sequence ID" value="GAQ78742.1"/>
    <property type="molecule type" value="Genomic_DNA"/>
</dbReference>
<dbReference type="GO" id="GO:0005634">
    <property type="term" value="C:nucleus"/>
    <property type="evidence" value="ECO:0000318"/>
    <property type="project" value="GO_Central"/>
</dbReference>
<keyword evidence="6" id="KW-0863">Zinc-finger</keyword>
<evidence type="ECO:0000259" key="9">
    <source>
        <dbReference type="PROSITE" id="PS51059"/>
    </source>
</evidence>
<dbReference type="Pfam" id="PF00644">
    <property type="entry name" value="PARP"/>
    <property type="match status" value="1"/>
</dbReference>
<organism evidence="10 11">
    <name type="scientific">Klebsormidium nitens</name>
    <name type="common">Green alga</name>
    <name type="synonym">Ulothrix nitens</name>
    <dbReference type="NCBI Taxonomy" id="105231"/>
    <lineage>
        <taxon>Eukaryota</taxon>
        <taxon>Viridiplantae</taxon>
        <taxon>Streptophyta</taxon>
        <taxon>Klebsormidiophyceae</taxon>
        <taxon>Klebsormidiales</taxon>
        <taxon>Klebsormidiaceae</taxon>
        <taxon>Klebsormidium</taxon>
    </lineage>
</organism>